<dbReference type="EMBL" id="JBBKAI010000002">
    <property type="protein sequence ID" value="MEJ8662069.1"/>
    <property type="molecule type" value="Genomic_DNA"/>
</dbReference>
<evidence type="ECO:0000313" key="1">
    <source>
        <dbReference type="EMBL" id="MEJ8662069.1"/>
    </source>
</evidence>
<comment type="caution">
    <text evidence="1">The sequence shown here is derived from an EMBL/GenBank/DDBJ whole genome shotgun (WGS) entry which is preliminary data.</text>
</comment>
<protein>
    <submittedName>
        <fullName evidence="1">Uncharacterized protein</fullName>
    </submittedName>
</protein>
<reference evidence="1" key="1">
    <citation type="submission" date="2024-03" db="EMBL/GenBank/DDBJ databases">
        <title>Novel Streptomyces species of biotechnological and ecological value are a feature of Machair soil.</title>
        <authorList>
            <person name="Prole J.R."/>
            <person name="Goodfellow M."/>
            <person name="Allenby N."/>
            <person name="Ward A.C."/>
        </authorList>
    </citation>
    <scope>NUCLEOTIDE SEQUENCE</scope>
    <source>
        <strain evidence="1">MS1.AVA.4</strain>
    </source>
</reference>
<proteinExistence type="predicted"/>
<accession>A0ACC6QV29</accession>
<organism evidence="1 2">
    <name type="scientific">Streptomyces pratisoli</name>
    <dbReference type="NCBI Taxonomy" id="3139917"/>
    <lineage>
        <taxon>Bacteria</taxon>
        <taxon>Bacillati</taxon>
        <taxon>Actinomycetota</taxon>
        <taxon>Actinomycetes</taxon>
        <taxon>Kitasatosporales</taxon>
        <taxon>Streptomycetaceae</taxon>
        <taxon>Streptomyces</taxon>
    </lineage>
</organism>
<evidence type="ECO:0000313" key="2">
    <source>
        <dbReference type="Proteomes" id="UP001375539"/>
    </source>
</evidence>
<dbReference type="Proteomes" id="UP001375539">
    <property type="component" value="Unassembled WGS sequence"/>
</dbReference>
<name>A0ACC6QV29_9ACTN</name>
<gene>
    <name evidence="1" type="ORF">WKI58_37220</name>
</gene>
<keyword evidence="2" id="KW-1185">Reference proteome</keyword>
<sequence length="45" mass="4562">MLGTDFSTGSPIWIDLGSPDRDAAAALYGAVFGWQYVSAGPDAGG</sequence>